<dbReference type="GO" id="GO:0009276">
    <property type="term" value="C:Gram-negative-bacterium-type cell wall"/>
    <property type="evidence" value="ECO:0007669"/>
    <property type="project" value="InterPro"/>
</dbReference>
<comment type="function">
    <text evidence="10">Inner membrane component of the type II secretion system required for the energy-dependent secretion of extracellular factors such as proteases and toxins from the periplasm.</text>
</comment>
<keyword evidence="5" id="KW-0997">Cell inner membrane</keyword>
<dbReference type="InterPro" id="IPR007812">
    <property type="entry name" value="T2SS_protein-GspL"/>
</dbReference>
<accession>A0AA48KMN0</accession>
<evidence type="ECO:0000256" key="9">
    <source>
        <dbReference type="ARBA" id="ARBA00023136"/>
    </source>
</evidence>
<dbReference type="GO" id="GO:0015627">
    <property type="term" value="C:type II protein secretion system complex"/>
    <property type="evidence" value="ECO:0007669"/>
    <property type="project" value="InterPro"/>
</dbReference>
<keyword evidence="3 10" id="KW-0813">Transport</keyword>
<keyword evidence="4" id="KW-1003">Cell membrane</keyword>
<evidence type="ECO:0000256" key="3">
    <source>
        <dbReference type="ARBA" id="ARBA00022448"/>
    </source>
</evidence>
<evidence type="ECO:0000256" key="5">
    <source>
        <dbReference type="ARBA" id="ARBA00022519"/>
    </source>
</evidence>
<keyword evidence="7 10" id="KW-0653">Protein transport</keyword>
<protein>
    <recommendedName>
        <fullName evidence="10">Type II secretion system protein L</fullName>
        <shortName evidence="10">T2SS protein L</shortName>
    </recommendedName>
</protein>
<dbReference type="RefSeq" id="WP_338290377.1">
    <property type="nucleotide sequence ID" value="NZ_AP027272.1"/>
</dbReference>
<dbReference type="PIRSF" id="PIRSF015761">
    <property type="entry name" value="Protein_L"/>
    <property type="match status" value="1"/>
</dbReference>
<feature type="domain" description="GspL cytoplasmic actin-ATPase-like" evidence="11">
    <location>
        <begin position="4"/>
        <end position="237"/>
    </location>
</feature>
<dbReference type="Gene3D" id="3.30.420.370">
    <property type="match status" value="1"/>
</dbReference>
<dbReference type="EMBL" id="AP027272">
    <property type="protein sequence ID" value="BDX04591.1"/>
    <property type="molecule type" value="Genomic_DNA"/>
</dbReference>
<feature type="domain" description="GspL periplasmic" evidence="12">
    <location>
        <begin position="244"/>
        <end position="397"/>
    </location>
</feature>
<dbReference type="KEGG" id="pmaw:MACH26_01120"/>
<evidence type="ECO:0000256" key="6">
    <source>
        <dbReference type="ARBA" id="ARBA00022692"/>
    </source>
</evidence>
<name>A0AA48KMN0_9ALTE</name>
<evidence type="ECO:0000256" key="7">
    <source>
        <dbReference type="ARBA" id="ARBA00022927"/>
    </source>
</evidence>
<evidence type="ECO:0000313" key="14">
    <source>
        <dbReference type="Proteomes" id="UP001333710"/>
    </source>
</evidence>
<comment type="similarity">
    <text evidence="2 10">Belongs to the GSP L family.</text>
</comment>
<evidence type="ECO:0000313" key="13">
    <source>
        <dbReference type="EMBL" id="BDX04591.1"/>
    </source>
</evidence>
<keyword evidence="6" id="KW-0812">Transmembrane</keyword>
<dbReference type="Gene3D" id="3.30.1360.100">
    <property type="entry name" value="General secretion pathway protein M, EpsM"/>
    <property type="match status" value="1"/>
</dbReference>
<comment type="subcellular location">
    <subcellularLocation>
        <location evidence="1">Cell inner membrane</location>
        <topology evidence="1">Single-pass membrane protein</topology>
    </subcellularLocation>
</comment>
<reference evidence="13" key="1">
    <citation type="submission" date="2023-01" db="EMBL/GenBank/DDBJ databases">
        <title>Complete genome sequence of Planctobacterium marinum strain Dej080120_11.</title>
        <authorList>
            <person name="Ueki S."/>
            <person name="Maruyama F."/>
        </authorList>
    </citation>
    <scope>NUCLEOTIDE SEQUENCE</scope>
    <source>
        <strain evidence="13">Dej080120_11</strain>
    </source>
</reference>
<dbReference type="InterPro" id="IPR043129">
    <property type="entry name" value="ATPase_NBD"/>
</dbReference>
<keyword evidence="14" id="KW-1185">Reference proteome</keyword>
<dbReference type="CDD" id="cd24017">
    <property type="entry name" value="ASKHA_T2SSL_N"/>
    <property type="match status" value="1"/>
</dbReference>
<dbReference type="Proteomes" id="UP001333710">
    <property type="component" value="Chromosome"/>
</dbReference>
<evidence type="ECO:0000259" key="12">
    <source>
        <dbReference type="Pfam" id="PF12693"/>
    </source>
</evidence>
<dbReference type="SUPFAM" id="SSF53067">
    <property type="entry name" value="Actin-like ATPase domain"/>
    <property type="match status" value="2"/>
</dbReference>
<dbReference type="NCBIfam" id="TIGR01709">
    <property type="entry name" value="typeII_sec_gspL"/>
    <property type="match status" value="1"/>
</dbReference>
<evidence type="ECO:0000256" key="4">
    <source>
        <dbReference type="ARBA" id="ARBA00022475"/>
    </source>
</evidence>
<dbReference type="Pfam" id="PF12693">
    <property type="entry name" value="GspL_C"/>
    <property type="match status" value="1"/>
</dbReference>
<sequence>MEKLVIRLGSQPDSQINWLVWSAQEQEIIASGVLESTEQLSTLKQRTGKDEVVLIVPGSEVLLKTVTLPGKANRKLLSAVPYMLEDELSQDVDHLFFAWHKQVDKEQQVAIVSKAKMQYWLDCLQDADLFCSKILPDTLCIPCEESSWQALTLDNDLIIRQSHWQGLSGEIQWLAPAVELYAKKQEQKLQLQLSTEPQIHNLANVEIDYQPGPMAMQTLAQQAVAAEFNLLQEQYKVKKRGKSGANQWRLAAILAGVALLTTFVDKGIQASQLSSQSDAIKQQIEAEFKRAFPETRRIVNVKSQMRQKMEALDQTSGGVSMLAMMSVLDGAFAQSQIKPQTLRFDRARSEIRMQAVATGYEALETFKRLAEQQGFTVEQGAINNRDDQVIGSLAIRSE</sequence>
<evidence type="ECO:0000259" key="11">
    <source>
        <dbReference type="Pfam" id="PF05134"/>
    </source>
</evidence>
<dbReference type="GO" id="GO:0005886">
    <property type="term" value="C:plasma membrane"/>
    <property type="evidence" value="ECO:0007669"/>
    <property type="project" value="UniProtKB-SubCell"/>
</dbReference>
<dbReference type="InterPro" id="IPR024230">
    <property type="entry name" value="GspL_cyto_dom"/>
</dbReference>
<evidence type="ECO:0000256" key="2">
    <source>
        <dbReference type="ARBA" id="ARBA00005318"/>
    </source>
</evidence>
<dbReference type="Gene3D" id="3.30.420.380">
    <property type="match status" value="1"/>
</dbReference>
<dbReference type="AlphaFoldDB" id="A0AA48KMN0"/>
<dbReference type="Pfam" id="PF05134">
    <property type="entry name" value="T2SSL"/>
    <property type="match status" value="1"/>
</dbReference>
<evidence type="ECO:0000256" key="1">
    <source>
        <dbReference type="ARBA" id="ARBA00004377"/>
    </source>
</evidence>
<keyword evidence="9" id="KW-0472">Membrane</keyword>
<evidence type="ECO:0000256" key="8">
    <source>
        <dbReference type="ARBA" id="ARBA00022989"/>
    </source>
</evidence>
<dbReference type="InterPro" id="IPR025691">
    <property type="entry name" value="GspL_pp_dom"/>
</dbReference>
<keyword evidence="8" id="KW-1133">Transmembrane helix</keyword>
<organism evidence="13 14">
    <name type="scientific">Planctobacterium marinum</name>
    <dbReference type="NCBI Taxonomy" id="1631968"/>
    <lineage>
        <taxon>Bacteria</taxon>
        <taxon>Pseudomonadati</taxon>
        <taxon>Pseudomonadota</taxon>
        <taxon>Gammaproteobacteria</taxon>
        <taxon>Alteromonadales</taxon>
        <taxon>Alteromonadaceae</taxon>
        <taxon>Planctobacterium</taxon>
    </lineage>
</organism>
<evidence type="ECO:0000256" key="10">
    <source>
        <dbReference type="PIRNR" id="PIRNR015761"/>
    </source>
</evidence>
<proteinExistence type="inferred from homology"/>
<gene>
    <name evidence="13" type="primary">gspL</name>
    <name evidence="13" type="ORF">MACH26_01120</name>
</gene>
<dbReference type="GO" id="GO:0015628">
    <property type="term" value="P:protein secretion by the type II secretion system"/>
    <property type="evidence" value="ECO:0007669"/>
    <property type="project" value="InterPro"/>
</dbReference>